<sequence>MTSLSTDHAILELPNPIDLAEEMAGANNWDFSREEDELIILLSGEYCDMHLRLFWHQEYKTLQLVSFLDLKIPENRLSDMQNVIHRINETMFLGHFEYWHNESAILFRHASLASDPMAGSITADHLANLIEIAVKESNKVYPVFQFIMWGGLSPEEAIEASMLECAGSC</sequence>
<dbReference type="KEGG" id="tmk:QGN29_08870"/>
<gene>
    <name evidence="1" type="ORF">QGN29_08870</name>
</gene>
<dbReference type="EMBL" id="CP123872">
    <property type="protein sequence ID" value="WND01670.1"/>
    <property type="molecule type" value="Genomic_DNA"/>
</dbReference>
<dbReference type="Pfam" id="PF10722">
    <property type="entry name" value="YbjN"/>
    <property type="match status" value="1"/>
</dbReference>
<name>A0AA52H9G8_9PROT</name>
<dbReference type="Proteomes" id="UP001268683">
    <property type="component" value="Chromosome"/>
</dbReference>
<accession>A0AA52H9G8</accession>
<proteinExistence type="predicted"/>
<evidence type="ECO:0000313" key="1">
    <source>
        <dbReference type="EMBL" id="WND01670.1"/>
    </source>
</evidence>
<evidence type="ECO:0000313" key="2">
    <source>
        <dbReference type="Proteomes" id="UP001268683"/>
    </source>
</evidence>
<reference evidence="1" key="1">
    <citation type="submission" date="2023-04" db="EMBL/GenBank/DDBJ databases">
        <title>Complete genome sequence of Temperatibacter marinus.</title>
        <authorList>
            <person name="Rong J.-C."/>
            <person name="Yi M.-L."/>
            <person name="Zhao Q."/>
        </authorList>
    </citation>
    <scope>NUCLEOTIDE SEQUENCE</scope>
    <source>
        <strain evidence="1">NBRC 110045</strain>
    </source>
</reference>
<dbReference type="AlphaFoldDB" id="A0AA52H9G8"/>
<organism evidence="1 2">
    <name type="scientific">Temperatibacter marinus</name>
    <dbReference type="NCBI Taxonomy" id="1456591"/>
    <lineage>
        <taxon>Bacteria</taxon>
        <taxon>Pseudomonadati</taxon>
        <taxon>Pseudomonadota</taxon>
        <taxon>Alphaproteobacteria</taxon>
        <taxon>Kordiimonadales</taxon>
        <taxon>Temperatibacteraceae</taxon>
        <taxon>Temperatibacter</taxon>
    </lineage>
</organism>
<protein>
    <submittedName>
        <fullName evidence="1">YbjN domain-containing protein</fullName>
    </submittedName>
</protein>
<keyword evidence="2" id="KW-1185">Reference proteome</keyword>
<dbReference type="CDD" id="cd17033">
    <property type="entry name" value="DR1245-like"/>
    <property type="match status" value="1"/>
</dbReference>
<dbReference type="InterPro" id="IPR019660">
    <property type="entry name" value="Put_sensory_transdc_reg_YbjN"/>
</dbReference>
<dbReference type="RefSeq" id="WP_310797499.1">
    <property type="nucleotide sequence ID" value="NZ_CP123872.1"/>
</dbReference>